<gene>
    <name evidence="9" type="ORF">EYQ16_01860</name>
</gene>
<dbReference type="AlphaFoldDB" id="A0A7C8DG25"/>
<evidence type="ECO:0000313" key="10">
    <source>
        <dbReference type="Proteomes" id="UP000589516"/>
    </source>
</evidence>
<protein>
    <recommendedName>
        <fullName evidence="11">Aquaporin</fullName>
    </recommendedName>
</protein>
<dbReference type="PROSITE" id="PS00221">
    <property type="entry name" value="MIP"/>
    <property type="match status" value="1"/>
</dbReference>
<comment type="caution">
    <text evidence="9">The sequence shown here is derived from an EMBL/GenBank/DDBJ whole genome shotgun (WGS) entry which is preliminary data.</text>
</comment>
<keyword evidence="4" id="KW-1003">Cell membrane</keyword>
<evidence type="ECO:0008006" key="11">
    <source>
        <dbReference type="Google" id="ProtNLM"/>
    </source>
</evidence>
<keyword evidence="7 8" id="KW-0472">Membrane</keyword>
<dbReference type="Gene3D" id="1.20.1080.10">
    <property type="entry name" value="Glycerol uptake facilitator protein"/>
    <property type="match status" value="1"/>
</dbReference>
<evidence type="ECO:0000256" key="4">
    <source>
        <dbReference type="ARBA" id="ARBA00022475"/>
    </source>
</evidence>
<evidence type="ECO:0000256" key="8">
    <source>
        <dbReference type="SAM" id="Phobius"/>
    </source>
</evidence>
<evidence type="ECO:0000256" key="1">
    <source>
        <dbReference type="ARBA" id="ARBA00004651"/>
    </source>
</evidence>
<dbReference type="EMBL" id="DUAV01000018">
    <property type="protein sequence ID" value="HIG63250.1"/>
    <property type="molecule type" value="Genomic_DNA"/>
</dbReference>
<accession>A0A7C8DG25</accession>
<dbReference type="InterPro" id="IPR023271">
    <property type="entry name" value="Aquaporin-like"/>
</dbReference>
<evidence type="ECO:0000256" key="6">
    <source>
        <dbReference type="ARBA" id="ARBA00022989"/>
    </source>
</evidence>
<dbReference type="GO" id="GO:0015250">
    <property type="term" value="F:water channel activity"/>
    <property type="evidence" value="ECO:0007669"/>
    <property type="project" value="TreeGrafter"/>
</dbReference>
<organism evidence="9 10">
    <name type="scientific">Marine Group III euryarchaeote</name>
    <dbReference type="NCBI Taxonomy" id="2173149"/>
    <lineage>
        <taxon>Archaea</taxon>
        <taxon>Methanobacteriati</taxon>
        <taxon>Thermoplasmatota</taxon>
        <taxon>Thermoplasmata</taxon>
        <taxon>Candidatus Thermoprofundales</taxon>
    </lineage>
</organism>
<proteinExistence type="inferred from homology"/>
<comment type="subcellular location">
    <subcellularLocation>
        <location evidence="1">Cell membrane</location>
        <topology evidence="1">Multi-pass membrane protein</topology>
    </subcellularLocation>
</comment>
<keyword evidence="5 8" id="KW-0812">Transmembrane</keyword>
<evidence type="ECO:0000313" key="9">
    <source>
        <dbReference type="EMBL" id="HIG63250.1"/>
    </source>
</evidence>
<dbReference type="PRINTS" id="PR00783">
    <property type="entry name" value="MINTRINSICP"/>
</dbReference>
<dbReference type="Pfam" id="PF00230">
    <property type="entry name" value="MIP"/>
    <property type="match status" value="1"/>
</dbReference>
<dbReference type="GO" id="GO:0005886">
    <property type="term" value="C:plasma membrane"/>
    <property type="evidence" value="ECO:0007669"/>
    <property type="project" value="UniProtKB-SubCell"/>
</dbReference>
<dbReference type="PANTHER" id="PTHR19139:SF199">
    <property type="entry name" value="MIP17260P"/>
    <property type="match status" value="1"/>
</dbReference>
<dbReference type="InterPro" id="IPR022357">
    <property type="entry name" value="MIP_CS"/>
</dbReference>
<keyword evidence="3" id="KW-0813">Transport</keyword>
<feature type="transmembrane region" description="Helical" evidence="8">
    <location>
        <begin position="108"/>
        <end position="126"/>
    </location>
</feature>
<dbReference type="InterPro" id="IPR034294">
    <property type="entry name" value="Aquaporin_transptr"/>
</dbReference>
<keyword evidence="6 8" id="KW-1133">Transmembrane helix</keyword>
<feature type="transmembrane region" description="Helical" evidence="8">
    <location>
        <begin position="80"/>
        <end position="102"/>
    </location>
</feature>
<feature type="transmembrane region" description="Helical" evidence="8">
    <location>
        <begin position="172"/>
        <end position="191"/>
    </location>
</feature>
<dbReference type="Proteomes" id="UP000589516">
    <property type="component" value="Unassembled WGS sequence"/>
</dbReference>
<feature type="transmembrane region" description="Helical" evidence="8">
    <location>
        <begin position="38"/>
        <end position="60"/>
    </location>
</feature>
<comment type="similarity">
    <text evidence="2">Belongs to the MIP/aquaporin (TC 1.A.8) family.</text>
</comment>
<name>A0A7C8DG25_9ARCH</name>
<evidence type="ECO:0000256" key="2">
    <source>
        <dbReference type="ARBA" id="ARBA00006175"/>
    </source>
</evidence>
<dbReference type="SUPFAM" id="SSF81338">
    <property type="entry name" value="Aquaporin-like"/>
    <property type="match status" value="1"/>
</dbReference>
<evidence type="ECO:0000256" key="7">
    <source>
        <dbReference type="ARBA" id="ARBA00023136"/>
    </source>
</evidence>
<feature type="transmembrane region" description="Helical" evidence="8">
    <location>
        <begin position="12"/>
        <end position="32"/>
    </location>
</feature>
<evidence type="ECO:0000256" key="3">
    <source>
        <dbReference type="ARBA" id="ARBA00022448"/>
    </source>
</evidence>
<reference evidence="10" key="1">
    <citation type="journal article" date="2019" name="bioRxiv">
        <title>Genome diversification in globally distributed novel marine Proteobacteria is linked to environmental adaptation.</title>
        <authorList>
            <person name="Zhou Z."/>
            <person name="Tran P.Q."/>
            <person name="Kieft K."/>
            <person name="Anantharaman K."/>
        </authorList>
    </citation>
    <scope>NUCLEOTIDE SEQUENCE [LARGE SCALE GENOMIC DNA]</scope>
</reference>
<sequence>MFEDTNMKAVSAEVMGTFFLVFIGITAFSTLGGGFGGAFAFGATLMVLMHVMGPISGCHLNPAVSIGNFMSNKMSQDDTIAYVLGQVAGAFIAFAAMAGTFSVLSGDMFALGTAAVGTAFFVIVLLSTSDPWAVGGALFVVTAMAAGFNEINPGVLAGGGVWDAVNGGEPNVTALHAMVGGVIGAIAGWAVKDNVLD</sequence>
<feature type="transmembrane region" description="Helical" evidence="8">
    <location>
        <begin position="133"/>
        <end position="152"/>
    </location>
</feature>
<evidence type="ECO:0000256" key="5">
    <source>
        <dbReference type="ARBA" id="ARBA00022692"/>
    </source>
</evidence>
<dbReference type="InterPro" id="IPR000425">
    <property type="entry name" value="MIP"/>
</dbReference>
<dbReference type="PANTHER" id="PTHR19139">
    <property type="entry name" value="AQUAPORIN TRANSPORTER"/>
    <property type="match status" value="1"/>
</dbReference>